<accession>A0ABT1WC08</accession>
<evidence type="ECO:0000259" key="4">
    <source>
        <dbReference type="PROSITE" id="PS50110"/>
    </source>
</evidence>
<dbReference type="CDD" id="cd00383">
    <property type="entry name" value="trans_reg_C"/>
    <property type="match status" value="1"/>
</dbReference>
<dbReference type="PANTHER" id="PTHR48111">
    <property type="entry name" value="REGULATOR OF RPOS"/>
    <property type="match status" value="1"/>
</dbReference>
<dbReference type="Gene3D" id="3.40.50.2300">
    <property type="match status" value="1"/>
</dbReference>
<dbReference type="SMART" id="SM00448">
    <property type="entry name" value="REC"/>
    <property type="match status" value="1"/>
</dbReference>
<dbReference type="SMART" id="SM00862">
    <property type="entry name" value="Trans_reg_C"/>
    <property type="match status" value="1"/>
</dbReference>
<proteinExistence type="predicted"/>
<gene>
    <name evidence="6" type="ORF">NQT62_01175</name>
</gene>
<keyword evidence="1 3" id="KW-0238">DNA-binding</keyword>
<dbReference type="Proteomes" id="UP001204142">
    <property type="component" value="Unassembled WGS sequence"/>
</dbReference>
<dbReference type="RefSeq" id="WP_256762707.1">
    <property type="nucleotide sequence ID" value="NZ_JANIGO010000001.1"/>
</dbReference>
<dbReference type="EMBL" id="JANIGO010000001">
    <property type="protein sequence ID" value="MCQ8895046.1"/>
    <property type="molecule type" value="Genomic_DNA"/>
</dbReference>
<feature type="DNA-binding region" description="OmpR/PhoB-type" evidence="3">
    <location>
        <begin position="136"/>
        <end position="235"/>
    </location>
</feature>
<feature type="modified residue" description="4-aspartylphosphate" evidence="2">
    <location>
        <position position="59"/>
    </location>
</feature>
<evidence type="ECO:0000256" key="2">
    <source>
        <dbReference type="PROSITE-ProRule" id="PRU00169"/>
    </source>
</evidence>
<keyword evidence="7" id="KW-1185">Reference proteome</keyword>
<name>A0ABT1WC08_9BURK</name>
<comment type="caution">
    <text evidence="6">The sequence shown here is derived from an EMBL/GenBank/DDBJ whole genome shotgun (WGS) entry which is preliminary data.</text>
</comment>
<dbReference type="InterPro" id="IPR011006">
    <property type="entry name" value="CheY-like_superfamily"/>
</dbReference>
<dbReference type="PROSITE" id="PS51755">
    <property type="entry name" value="OMPR_PHOB"/>
    <property type="match status" value="1"/>
</dbReference>
<feature type="domain" description="Response regulatory" evidence="4">
    <location>
        <begin position="5"/>
        <end position="124"/>
    </location>
</feature>
<protein>
    <submittedName>
        <fullName evidence="6">Response regulator transcription factor</fullName>
    </submittedName>
</protein>
<evidence type="ECO:0000256" key="1">
    <source>
        <dbReference type="ARBA" id="ARBA00023125"/>
    </source>
</evidence>
<evidence type="ECO:0000313" key="7">
    <source>
        <dbReference type="Proteomes" id="UP001204142"/>
    </source>
</evidence>
<dbReference type="Gene3D" id="6.10.250.690">
    <property type="match status" value="1"/>
</dbReference>
<dbReference type="PROSITE" id="PS50110">
    <property type="entry name" value="RESPONSE_REGULATORY"/>
    <property type="match status" value="1"/>
</dbReference>
<dbReference type="InterPro" id="IPR001867">
    <property type="entry name" value="OmpR/PhoB-type_DNA-bd"/>
</dbReference>
<dbReference type="Pfam" id="PF00072">
    <property type="entry name" value="Response_reg"/>
    <property type="match status" value="1"/>
</dbReference>
<dbReference type="InterPro" id="IPR039420">
    <property type="entry name" value="WalR-like"/>
</dbReference>
<dbReference type="Gene3D" id="1.10.10.10">
    <property type="entry name" value="Winged helix-like DNA-binding domain superfamily/Winged helix DNA-binding domain"/>
    <property type="match status" value="1"/>
</dbReference>
<keyword evidence="2" id="KW-0597">Phosphoprotein</keyword>
<evidence type="ECO:0000259" key="5">
    <source>
        <dbReference type="PROSITE" id="PS51755"/>
    </source>
</evidence>
<evidence type="ECO:0000256" key="3">
    <source>
        <dbReference type="PROSITE-ProRule" id="PRU01091"/>
    </source>
</evidence>
<dbReference type="Pfam" id="PF00486">
    <property type="entry name" value="Trans_reg_C"/>
    <property type="match status" value="1"/>
</dbReference>
<sequence>MNALRILLLEDDWQLQNALRSTLEAGGHQVSTCKSLREAQACMLQHLGTAQAMELVLLDLNLPDGLGDALLDWMNREGIECPVIVTSATFDDARKVQLLDAGARDYLVKPFSAAELMARIRVLFRYKVLTTPNQPGPNYVQAGLTVDLGKREVLRHGEAVHLTPKEFALLALMVEHAGEVLTHRQLLKHAWGADYVDHLHYLRLFMAQLRSKLEDNPNEPSLILTETGVGYRLKAADTP</sequence>
<feature type="domain" description="OmpR/PhoB-type" evidence="5">
    <location>
        <begin position="136"/>
        <end position="235"/>
    </location>
</feature>
<dbReference type="PANTHER" id="PTHR48111:SF50">
    <property type="entry name" value="KDP OPERON TRANSCRIPTIONAL REGULATORY PROTEIN KDPE"/>
    <property type="match status" value="1"/>
</dbReference>
<organism evidence="6 7">
    <name type="scientific">Limnobacter humi</name>
    <dbReference type="NCBI Taxonomy" id="1778671"/>
    <lineage>
        <taxon>Bacteria</taxon>
        <taxon>Pseudomonadati</taxon>
        <taxon>Pseudomonadota</taxon>
        <taxon>Betaproteobacteria</taxon>
        <taxon>Burkholderiales</taxon>
        <taxon>Burkholderiaceae</taxon>
        <taxon>Limnobacter</taxon>
    </lineage>
</organism>
<reference evidence="6 7" key="1">
    <citation type="submission" date="2022-07" db="EMBL/GenBank/DDBJ databases">
        <authorList>
            <person name="Xamxidin M."/>
            <person name="Wu M."/>
        </authorList>
    </citation>
    <scope>NUCLEOTIDE SEQUENCE [LARGE SCALE GENOMIC DNA]</scope>
    <source>
        <strain evidence="6 7">NBRC 111650</strain>
    </source>
</reference>
<dbReference type="InterPro" id="IPR001789">
    <property type="entry name" value="Sig_transdc_resp-reg_receiver"/>
</dbReference>
<dbReference type="InterPro" id="IPR036388">
    <property type="entry name" value="WH-like_DNA-bd_sf"/>
</dbReference>
<evidence type="ECO:0000313" key="6">
    <source>
        <dbReference type="EMBL" id="MCQ8895046.1"/>
    </source>
</evidence>
<dbReference type="SUPFAM" id="SSF52172">
    <property type="entry name" value="CheY-like"/>
    <property type="match status" value="1"/>
</dbReference>